<feature type="transmembrane region" description="Helical" evidence="1">
    <location>
        <begin position="70"/>
        <end position="87"/>
    </location>
</feature>
<sequence length="228" mass="24835">MSVRTGAILLTAMCLCRGFVGSYNNVIALTGAGTNSVMANAFFVHMSLGLITIVLSAIGMLGLYTNSKRIVSLFVPLAFFLVALVLIDDTISLLEIGMRKKQFVTHCTRANGRHHNSPQRQEVVLQTCEDHWSTLLWIRLIILLVNMVGNTMYALLVNSVRLDLIEYTNDETVSLPAYQARSEASEFGPESMPGSMPSSAAIPSTMTDYIMTPPPAYAPAKTRNSSAA</sequence>
<reference evidence="2" key="1">
    <citation type="submission" date="2020-12" db="EMBL/GenBank/DDBJ databases">
        <title>Metabolic potential, ecology and presence of endohyphal bacteria is reflected in genomic diversity of Mucoromycotina.</title>
        <authorList>
            <person name="Muszewska A."/>
            <person name="Okrasinska A."/>
            <person name="Steczkiewicz K."/>
            <person name="Drgas O."/>
            <person name="Orlowska M."/>
            <person name="Perlinska-Lenart U."/>
            <person name="Aleksandrzak-Piekarczyk T."/>
            <person name="Szatraj K."/>
            <person name="Zielenkiewicz U."/>
            <person name="Pilsyk S."/>
            <person name="Malc E."/>
            <person name="Mieczkowski P."/>
            <person name="Kruszewska J.S."/>
            <person name="Biernat P."/>
            <person name="Pawlowska J."/>
        </authorList>
    </citation>
    <scope>NUCLEOTIDE SEQUENCE</scope>
    <source>
        <strain evidence="2">WA0000067209</strain>
    </source>
</reference>
<organism evidence="2 3">
    <name type="scientific">Mortierella isabellina</name>
    <name type="common">Filamentous fungus</name>
    <name type="synonym">Umbelopsis isabellina</name>
    <dbReference type="NCBI Taxonomy" id="91625"/>
    <lineage>
        <taxon>Eukaryota</taxon>
        <taxon>Fungi</taxon>
        <taxon>Fungi incertae sedis</taxon>
        <taxon>Mucoromycota</taxon>
        <taxon>Mucoromycotina</taxon>
        <taxon>Umbelopsidomycetes</taxon>
        <taxon>Umbelopsidales</taxon>
        <taxon>Umbelopsidaceae</taxon>
        <taxon>Umbelopsis</taxon>
    </lineage>
</organism>
<proteinExistence type="predicted"/>
<evidence type="ECO:0000313" key="2">
    <source>
        <dbReference type="EMBL" id="KAG2176338.1"/>
    </source>
</evidence>
<dbReference type="AlphaFoldDB" id="A0A8H7PM12"/>
<accession>A0A8H7PM12</accession>
<feature type="transmembrane region" description="Helical" evidence="1">
    <location>
        <begin position="136"/>
        <end position="156"/>
    </location>
</feature>
<keyword evidence="1" id="KW-0472">Membrane</keyword>
<keyword evidence="1" id="KW-1133">Transmembrane helix</keyword>
<gene>
    <name evidence="2" type="ORF">INT43_005572</name>
</gene>
<evidence type="ECO:0000313" key="3">
    <source>
        <dbReference type="Proteomes" id="UP000654370"/>
    </source>
</evidence>
<evidence type="ECO:0000256" key="1">
    <source>
        <dbReference type="SAM" id="Phobius"/>
    </source>
</evidence>
<dbReference type="EMBL" id="JAEPQZ010000010">
    <property type="protein sequence ID" value="KAG2176338.1"/>
    <property type="molecule type" value="Genomic_DNA"/>
</dbReference>
<keyword evidence="1" id="KW-0812">Transmembrane</keyword>
<comment type="caution">
    <text evidence="2">The sequence shown here is derived from an EMBL/GenBank/DDBJ whole genome shotgun (WGS) entry which is preliminary data.</text>
</comment>
<protein>
    <submittedName>
        <fullName evidence="2">Uncharacterized protein</fullName>
    </submittedName>
</protein>
<dbReference type="Proteomes" id="UP000654370">
    <property type="component" value="Unassembled WGS sequence"/>
</dbReference>
<feature type="transmembrane region" description="Helical" evidence="1">
    <location>
        <begin position="42"/>
        <end position="63"/>
    </location>
</feature>
<dbReference type="OrthoDB" id="2411186at2759"/>
<keyword evidence="3" id="KW-1185">Reference proteome</keyword>
<name>A0A8H7PM12_MORIS</name>